<keyword evidence="2" id="KW-1185">Reference proteome</keyword>
<evidence type="ECO:0000313" key="2">
    <source>
        <dbReference type="Proteomes" id="UP001209878"/>
    </source>
</evidence>
<dbReference type="EMBL" id="JAODUO010000441">
    <property type="protein sequence ID" value="KAK2180468.1"/>
    <property type="molecule type" value="Genomic_DNA"/>
</dbReference>
<dbReference type="Proteomes" id="UP001209878">
    <property type="component" value="Unassembled WGS sequence"/>
</dbReference>
<sequence length="212" mass="24670">MAVLDRFQDPGYVNWLKAGQALLCTAEGIYDFCEGPIKQYHRKLHEKFPWKRCRDNCGDKKLCGVCTHRRREWRKDILTQFIPPSTPCWKNVKVDMWETNYWEIAKVFMGPGQDTTTAPSVTDPKGLLQLVINCMLFSNCVSRMESFQTVKQKRNEVFHSADFKLSYTELDDYINDMTTLLQDPTQLLKDDKAKEAIRVLQQVTHAQRSGIK</sequence>
<dbReference type="PANTHER" id="PTHR35083:SF1">
    <property type="entry name" value="RGD1565685 PROTEIN"/>
    <property type="match status" value="1"/>
</dbReference>
<organism evidence="1 2">
    <name type="scientific">Ridgeia piscesae</name>
    <name type="common">Tubeworm</name>
    <dbReference type="NCBI Taxonomy" id="27915"/>
    <lineage>
        <taxon>Eukaryota</taxon>
        <taxon>Metazoa</taxon>
        <taxon>Spiralia</taxon>
        <taxon>Lophotrochozoa</taxon>
        <taxon>Annelida</taxon>
        <taxon>Polychaeta</taxon>
        <taxon>Sedentaria</taxon>
        <taxon>Canalipalpata</taxon>
        <taxon>Sabellida</taxon>
        <taxon>Siboglinidae</taxon>
        <taxon>Ridgeia</taxon>
    </lineage>
</organism>
<comment type="caution">
    <text evidence="1">The sequence shown here is derived from an EMBL/GenBank/DDBJ whole genome shotgun (WGS) entry which is preliminary data.</text>
</comment>
<dbReference type="Pfam" id="PF15112">
    <property type="entry name" value="DUF4559"/>
    <property type="match status" value="1"/>
</dbReference>
<name>A0AAD9KZC2_RIDPI</name>
<dbReference type="PANTHER" id="PTHR35083">
    <property type="entry name" value="RGD1565685 PROTEIN"/>
    <property type="match status" value="1"/>
</dbReference>
<accession>A0AAD9KZC2</accession>
<proteinExistence type="predicted"/>
<protein>
    <submittedName>
        <fullName evidence="1">Uncharacterized protein</fullName>
    </submittedName>
</protein>
<reference evidence="1" key="1">
    <citation type="journal article" date="2023" name="Mol. Biol. Evol.">
        <title>Third-Generation Sequencing Reveals the Adaptive Role of the Epigenome in Three Deep-Sea Polychaetes.</title>
        <authorList>
            <person name="Perez M."/>
            <person name="Aroh O."/>
            <person name="Sun Y."/>
            <person name="Lan Y."/>
            <person name="Juniper S.K."/>
            <person name="Young C.R."/>
            <person name="Angers B."/>
            <person name="Qian P.Y."/>
        </authorList>
    </citation>
    <scope>NUCLEOTIDE SEQUENCE</scope>
    <source>
        <strain evidence="1">R07B-5</strain>
    </source>
</reference>
<dbReference type="AlphaFoldDB" id="A0AAD9KZC2"/>
<dbReference type="InterPro" id="IPR027897">
    <property type="entry name" value="DUF4559"/>
</dbReference>
<gene>
    <name evidence="1" type="ORF">NP493_441g00005</name>
</gene>
<evidence type="ECO:0000313" key="1">
    <source>
        <dbReference type="EMBL" id="KAK2180468.1"/>
    </source>
</evidence>